<evidence type="ECO:0000313" key="3">
    <source>
        <dbReference type="EMBL" id="JAU10720.1"/>
    </source>
</evidence>
<proteinExistence type="predicted"/>
<dbReference type="AlphaFoldDB" id="A0A1J3CXU7"/>
<keyword evidence="2" id="KW-1133">Transmembrane helix</keyword>
<feature type="compositionally biased region" description="Acidic residues" evidence="1">
    <location>
        <begin position="63"/>
        <end position="75"/>
    </location>
</feature>
<keyword evidence="2" id="KW-0472">Membrane</keyword>
<accession>A0A1J3CXU7</accession>
<evidence type="ECO:0000256" key="1">
    <source>
        <dbReference type="SAM" id="MobiDB-lite"/>
    </source>
</evidence>
<reference evidence="3" key="1">
    <citation type="submission" date="2016-07" db="EMBL/GenBank/DDBJ databases">
        <title>De novo transcriptome assembly of four accessions of the metal hyperaccumulator plant Noccaea caerulescens.</title>
        <authorList>
            <person name="Blande D."/>
            <person name="Halimaa P."/>
            <person name="Tervahauta A.I."/>
            <person name="Aarts M.G."/>
            <person name="Karenlampi S.O."/>
        </authorList>
    </citation>
    <scope>NUCLEOTIDE SEQUENCE</scope>
</reference>
<protein>
    <submittedName>
        <fullName evidence="3">Uncharacterized protein</fullName>
    </submittedName>
</protein>
<evidence type="ECO:0000256" key="2">
    <source>
        <dbReference type="SAM" id="Phobius"/>
    </source>
</evidence>
<dbReference type="PANTHER" id="PTHR35280">
    <property type="entry name" value="F17L21.9"/>
    <property type="match status" value="1"/>
</dbReference>
<dbReference type="EMBL" id="GEVI01021600">
    <property type="protein sequence ID" value="JAU10720.1"/>
    <property type="molecule type" value="Transcribed_RNA"/>
</dbReference>
<keyword evidence="2" id="KW-0812">Transmembrane</keyword>
<feature type="region of interest" description="Disordered" evidence="1">
    <location>
        <begin position="44"/>
        <end position="89"/>
    </location>
</feature>
<dbReference type="PANTHER" id="PTHR35280:SF1">
    <property type="entry name" value="F17L21.9"/>
    <property type="match status" value="1"/>
</dbReference>
<feature type="transmembrane region" description="Helical" evidence="2">
    <location>
        <begin position="109"/>
        <end position="127"/>
    </location>
</feature>
<feature type="region of interest" description="Disordered" evidence="1">
    <location>
        <begin position="168"/>
        <end position="190"/>
    </location>
</feature>
<gene>
    <name evidence="3" type="ORF">GA_TR8015_c1_g1_i1_g.25939</name>
</gene>
<name>A0A1J3CXU7_NOCCA</name>
<sequence length="209" mass="23607">MESSEDVEVLSKAIEKLLDEKRKREAAGDAFIEDDDDQLLLSRLISQLESPKPKSKTNGITKEEEEEEEEEEESPESSPSKGKREGQTHLEESIEEIAKDIKKVKKQNTITHILLSALIILTLTWQLSEYSMIYMMKDRLSHPIRSIGGMFSGIFKSKITPVKNQLTGIPGTSDSKDENKHHNGNGTNTGVRIQVPELLRELGFEDDEE</sequence>
<organism evidence="3">
    <name type="scientific">Noccaea caerulescens</name>
    <name type="common">Alpine penny-cress</name>
    <name type="synonym">Thlaspi caerulescens</name>
    <dbReference type="NCBI Taxonomy" id="107243"/>
    <lineage>
        <taxon>Eukaryota</taxon>
        <taxon>Viridiplantae</taxon>
        <taxon>Streptophyta</taxon>
        <taxon>Embryophyta</taxon>
        <taxon>Tracheophyta</taxon>
        <taxon>Spermatophyta</taxon>
        <taxon>Magnoliopsida</taxon>
        <taxon>eudicotyledons</taxon>
        <taxon>Gunneridae</taxon>
        <taxon>Pentapetalae</taxon>
        <taxon>rosids</taxon>
        <taxon>malvids</taxon>
        <taxon>Brassicales</taxon>
        <taxon>Brassicaceae</taxon>
        <taxon>Coluteocarpeae</taxon>
        <taxon>Noccaea</taxon>
    </lineage>
</organism>